<name>A0A1B7TJY3_9ASCO</name>
<accession>A0A1B7TJY3</accession>
<evidence type="ECO:0000313" key="4">
    <source>
        <dbReference type="Proteomes" id="UP000092321"/>
    </source>
</evidence>
<dbReference type="EMBL" id="LXPE01000001">
    <property type="protein sequence ID" value="OBA29047.1"/>
    <property type="molecule type" value="Genomic_DNA"/>
</dbReference>
<gene>
    <name evidence="3" type="ORF">HANVADRAFT_102</name>
</gene>
<feature type="domain" description="WKF" evidence="2">
    <location>
        <begin position="132"/>
        <end position="190"/>
    </location>
</feature>
<evidence type="ECO:0000256" key="1">
    <source>
        <dbReference type="SAM" id="MobiDB-lite"/>
    </source>
</evidence>
<feature type="compositionally biased region" description="Acidic residues" evidence="1">
    <location>
        <begin position="214"/>
        <end position="224"/>
    </location>
</feature>
<evidence type="ECO:0000259" key="2">
    <source>
        <dbReference type="Pfam" id="PF10180"/>
    </source>
</evidence>
<feature type="region of interest" description="Disordered" evidence="1">
    <location>
        <begin position="212"/>
        <end position="236"/>
    </location>
</feature>
<organism evidence="3 4">
    <name type="scientific">Hanseniaspora valbyensis NRRL Y-1626</name>
    <dbReference type="NCBI Taxonomy" id="766949"/>
    <lineage>
        <taxon>Eukaryota</taxon>
        <taxon>Fungi</taxon>
        <taxon>Dikarya</taxon>
        <taxon>Ascomycota</taxon>
        <taxon>Saccharomycotina</taxon>
        <taxon>Saccharomycetes</taxon>
        <taxon>Saccharomycodales</taxon>
        <taxon>Saccharomycodaceae</taxon>
        <taxon>Hanseniaspora</taxon>
    </lineage>
</organism>
<keyword evidence="4" id="KW-1185">Reference proteome</keyword>
<dbReference type="InterPro" id="IPR019327">
    <property type="entry name" value="WKF"/>
</dbReference>
<dbReference type="OrthoDB" id="10261563at2759"/>
<comment type="caution">
    <text evidence="3">The sequence shown here is derived from an EMBL/GenBank/DDBJ whole genome shotgun (WGS) entry which is preliminary data.</text>
</comment>
<proteinExistence type="predicted"/>
<dbReference type="Pfam" id="PF10180">
    <property type="entry name" value="WKF"/>
    <property type="match status" value="1"/>
</dbReference>
<reference evidence="4" key="1">
    <citation type="journal article" date="2016" name="Proc. Natl. Acad. Sci. U.S.A.">
        <title>Comparative genomics of biotechnologically important yeasts.</title>
        <authorList>
            <person name="Riley R."/>
            <person name="Haridas S."/>
            <person name="Wolfe K.H."/>
            <person name="Lopes M.R."/>
            <person name="Hittinger C.T."/>
            <person name="Goeker M."/>
            <person name="Salamov A.A."/>
            <person name="Wisecaver J.H."/>
            <person name="Long T.M."/>
            <person name="Calvey C.H."/>
            <person name="Aerts A.L."/>
            <person name="Barry K.W."/>
            <person name="Choi C."/>
            <person name="Clum A."/>
            <person name="Coughlan A.Y."/>
            <person name="Deshpande S."/>
            <person name="Douglass A.P."/>
            <person name="Hanson S.J."/>
            <person name="Klenk H.-P."/>
            <person name="LaButti K.M."/>
            <person name="Lapidus A."/>
            <person name="Lindquist E.A."/>
            <person name="Lipzen A.M."/>
            <person name="Meier-Kolthoff J.P."/>
            <person name="Ohm R.A."/>
            <person name="Otillar R.P."/>
            <person name="Pangilinan J.L."/>
            <person name="Peng Y."/>
            <person name="Rokas A."/>
            <person name="Rosa C.A."/>
            <person name="Scheuner C."/>
            <person name="Sibirny A.A."/>
            <person name="Slot J.C."/>
            <person name="Stielow J.B."/>
            <person name="Sun H."/>
            <person name="Kurtzman C.P."/>
            <person name="Blackwell M."/>
            <person name="Grigoriev I.V."/>
            <person name="Jeffries T.W."/>
        </authorList>
    </citation>
    <scope>NUCLEOTIDE SEQUENCE [LARGE SCALE GENOMIC DNA]</scope>
    <source>
        <strain evidence="4">NRRL Y-1626</strain>
    </source>
</reference>
<dbReference type="Proteomes" id="UP000092321">
    <property type="component" value="Unassembled WGS sequence"/>
</dbReference>
<sequence length="266" mass="31730">MSTEENIPAWKKKLNLKEIRESNNNNKTNTDDSLKVVKHLSTDTILSKKDKKNIINQQNKVSKKRKERTRNKTKVADKIEKYEHLNNTFLRDQFKYIIEYYIYKYSVKELPEVIKTQENVKMNMELEENAIKSWKFNKNKQVWLLKNCFAKEDKIKETLVIPQIYDPLLVEYFINLPSESAIKKDLIERCWSILKSWNDGIAKQREHMKKLLEDEKEEEEDDDEKDNKKKDEENIALPHKDAVTRAHQIVLNLDKINCASFELEQV</sequence>
<protein>
    <recommendedName>
        <fullName evidence="2">WKF domain-containing protein</fullName>
    </recommendedName>
</protein>
<feature type="compositionally biased region" description="Basic and acidic residues" evidence="1">
    <location>
        <begin position="225"/>
        <end position="236"/>
    </location>
</feature>
<dbReference type="AlphaFoldDB" id="A0A1B7TJY3"/>
<evidence type="ECO:0000313" key="3">
    <source>
        <dbReference type="EMBL" id="OBA29047.1"/>
    </source>
</evidence>